<keyword evidence="4 10" id="KW-0812">Transmembrane</keyword>
<dbReference type="SUPFAM" id="SSF58038">
    <property type="entry name" value="SNARE fusion complex"/>
    <property type="match status" value="1"/>
</dbReference>
<dbReference type="AlphaFoldDB" id="A0A482VVT0"/>
<dbReference type="GO" id="GO:0008061">
    <property type="term" value="F:chitin binding"/>
    <property type="evidence" value="ECO:0007669"/>
    <property type="project" value="InterPro"/>
</dbReference>
<evidence type="ECO:0000256" key="3">
    <source>
        <dbReference type="ARBA" id="ARBA00022448"/>
    </source>
</evidence>
<sequence length="206" mass="23463">FILSVYGGHYIIPGSLPYDGYHDLHLPHNPPLHPTLARVPHTTFTCLGRSPGYYADVESGCQAYHLCEHNTAASFLCTNGTLFNKQFQVTKMFNERNYDWEAHNRQVVLEGREVLERTGESIARSNQIAIETENIGTEVISELNEQRESLLRTRGRLENANEQLDSAKTILKRMGRNAIYNKLILILIIIIETAILISVAYLKFFK</sequence>
<dbReference type="GO" id="GO:0015031">
    <property type="term" value="P:protein transport"/>
    <property type="evidence" value="ECO:0007669"/>
    <property type="project" value="UniProtKB-KW"/>
</dbReference>
<dbReference type="InterPro" id="IPR036508">
    <property type="entry name" value="Chitin-bd_dom_sf"/>
</dbReference>
<dbReference type="PROSITE" id="PS50940">
    <property type="entry name" value="CHIT_BIND_II"/>
    <property type="match status" value="1"/>
</dbReference>
<evidence type="ECO:0000256" key="7">
    <source>
        <dbReference type="ARBA" id="ARBA00023054"/>
    </source>
</evidence>
<comment type="caution">
    <text evidence="12">The sequence shown here is derived from an EMBL/GenBank/DDBJ whole genome shotgun (WGS) entry which is preliminary data.</text>
</comment>
<evidence type="ECO:0000313" key="13">
    <source>
        <dbReference type="Proteomes" id="UP000292052"/>
    </source>
</evidence>
<dbReference type="GO" id="GO:0005576">
    <property type="term" value="C:extracellular region"/>
    <property type="evidence" value="ECO:0007669"/>
    <property type="project" value="InterPro"/>
</dbReference>
<dbReference type="GO" id="GO:0016236">
    <property type="term" value="P:macroautophagy"/>
    <property type="evidence" value="ECO:0007669"/>
    <property type="project" value="TreeGrafter"/>
</dbReference>
<evidence type="ECO:0000256" key="8">
    <source>
        <dbReference type="ARBA" id="ARBA00023136"/>
    </source>
</evidence>
<feature type="domain" description="Chitin-binding type-2" evidence="11">
    <location>
        <begin position="43"/>
        <end position="84"/>
    </location>
</feature>
<dbReference type="FunFam" id="1.20.5.110:FF:000002">
    <property type="entry name" value="Vesicle transport through interaction with t-SNAREsB"/>
    <property type="match status" value="1"/>
</dbReference>
<dbReference type="InterPro" id="IPR000727">
    <property type="entry name" value="T_SNARE_dom"/>
</dbReference>
<accession>A0A482VVT0</accession>
<dbReference type="GO" id="GO:0006896">
    <property type="term" value="P:Golgi to vacuole transport"/>
    <property type="evidence" value="ECO:0007669"/>
    <property type="project" value="TreeGrafter"/>
</dbReference>
<keyword evidence="13" id="KW-1185">Reference proteome</keyword>
<feature type="non-terminal residue" evidence="12">
    <location>
        <position position="1"/>
    </location>
</feature>
<dbReference type="GO" id="GO:0005794">
    <property type="term" value="C:Golgi apparatus"/>
    <property type="evidence" value="ECO:0007669"/>
    <property type="project" value="TreeGrafter"/>
</dbReference>
<dbReference type="GO" id="GO:0000149">
    <property type="term" value="F:SNARE binding"/>
    <property type="evidence" value="ECO:0007669"/>
    <property type="project" value="TreeGrafter"/>
</dbReference>
<dbReference type="Gene3D" id="1.20.5.110">
    <property type="match status" value="1"/>
</dbReference>
<dbReference type="GO" id="GO:0031201">
    <property type="term" value="C:SNARE complex"/>
    <property type="evidence" value="ECO:0007669"/>
    <property type="project" value="TreeGrafter"/>
</dbReference>
<name>A0A482VVT0_ASBVE</name>
<dbReference type="CDD" id="cd15890">
    <property type="entry name" value="SNARE_Vti1b"/>
    <property type="match status" value="1"/>
</dbReference>
<dbReference type="GO" id="GO:0006891">
    <property type="term" value="P:intra-Golgi vesicle-mediated transport"/>
    <property type="evidence" value="ECO:0007669"/>
    <property type="project" value="TreeGrafter"/>
</dbReference>
<evidence type="ECO:0000256" key="2">
    <source>
        <dbReference type="ARBA" id="ARBA00006108"/>
    </source>
</evidence>
<dbReference type="GO" id="GO:1903076">
    <property type="term" value="P:regulation of protein localization to plasma membrane"/>
    <property type="evidence" value="ECO:0007669"/>
    <property type="project" value="TreeGrafter"/>
</dbReference>
<dbReference type="InterPro" id="IPR002557">
    <property type="entry name" value="Chitin-bd_dom"/>
</dbReference>
<keyword evidence="6 10" id="KW-1133">Transmembrane helix</keyword>
<evidence type="ECO:0000256" key="9">
    <source>
        <dbReference type="SAM" id="Coils"/>
    </source>
</evidence>
<keyword evidence="8 10" id="KW-0472">Membrane</keyword>
<dbReference type="GO" id="GO:0005829">
    <property type="term" value="C:cytosol"/>
    <property type="evidence" value="ECO:0007669"/>
    <property type="project" value="GOC"/>
</dbReference>
<dbReference type="PANTHER" id="PTHR21230">
    <property type="entry name" value="VESICLE TRANSPORT V-SNARE PROTEIN VTI1-RELATED"/>
    <property type="match status" value="1"/>
</dbReference>
<dbReference type="EMBL" id="QDEB01060828">
    <property type="protein sequence ID" value="RZC36549.1"/>
    <property type="molecule type" value="Genomic_DNA"/>
</dbReference>
<dbReference type="Pfam" id="PF12352">
    <property type="entry name" value="V-SNARE_C"/>
    <property type="match status" value="1"/>
</dbReference>
<feature type="non-terminal residue" evidence="12">
    <location>
        <position position="206"/>
    </location>
</feature>
<dbReference type="GO" id="GO:0031902">
    <property type="term" value="C:late endosome membrane"/>
    <property type="evidence" value="ECO:0007669"/>
    <property type="project" value="TreeGrafter"/>
</dbReference>
<feature type="transmembrane region" description="Helical" evidence="10">
    <location>
        <begin position="183"/>
        <end position="202"/>
    </location>
</feature>
<dbReference type="SUPFAM" id="SSF57625">
    <property type="entry name" value="Invertebrate chitin-binding proteins"/>
    <property type="match status" value="1"/>
</dbReference>
<evidence type="ECO:0000313" key="12">
    <source>
        <dbReference type="EMBL" id="RZC36549.1"/>
    </source>
</evidence>
<dbReference type="STRING" id="1661398.A0A482VVT0"/>
<dbReference type="GO" id="GO:0005789">
    <property type="term" value="C:endoplasmic reticulum membrane"/>
    <property type="evidence" value="ECO:0007669"/>
    <property type="project" value="TreeGrafter"/>
</dbReference>
<evidence type="ECO:0000256" key="4">
    <source>
        <dbReference type="ARBA" id="ARBA00022692"/>
    </source>
</evidence>
<gene>
    <name evidence="12" type="ORF">BDFB_007412</name>
</gene>
<evidence type="ECO:0000256" key="10">
    <source>
        <dbReference type="SAM" id="Phobius"/>
    </source>
</evidence>
<keyword evidence="3" id="KW-0813">Transport</keyword>
<dbReference type="GO" id="GO:0042147">
    <property type="term" value="P:retrograde transport, endosome to Golgi"/>
    <property type="evidence" value="ECO:0007669"/>
    <property type="project" value="TreeGrafter"/>
</dbReference>
<proteinExistence type="inferred from homology"/>
<comment type="subcellular location">
    <subcellularLocation>
        <location evidence="1">Membrane</location>
        <topology evidence="1">Single-pass type IV membrane protein</topology>
    </subcellularLocation>
</comment>
<evidence type="ECO:0000259" key="11">
    <source>
        <dbReference type="PROSITE" id="PS50940"/>
    </source>
</evidence>
<organism evidence="12 13">
    <name type="scientific">Asbolus verrucosus</name>
    <name type="common">Desert ironclad beetle</name>
    <dbReference type="NCBI Taxonomy" id="1661398"/>
    <lineage>
        <taxon>Eukaryota</taxon>
        <taxon>Metazoa</taxon>
        <taxon>Ecdysozoa</taxon>
        <taxon>Arthropoda</taxon>
        <taxon>Hexapoda</taxon>
        <taxon>Insecta</taxon>
        <taxon>Pterygota</taxon>
        <taxon>Neoptera</taxon>
        <taxon>Endopterygota</taxon>
        <taxon>Coleoptera</taxon>
        <taxon>Polyphaga</taxon>
        <taxon>Cucujiformia</taxon>
        <taxon>Tenebrionidae</taxon>
        <taxon>Pimeliinae</taxon>
        <taxon>Asbolus</taxon>
    </lineage>
</organism>
<dbReference type="GO" id="GO:0012507">
    <property type="term" value="C:ER to Golgi transport vesicle membrane"/>
    <property type="evidence" value="ECO:0007669"/>
    <property type="project" value="TreeGrafter"/>
</dbReference>
<reference evidence="12 13" key="1">
    <citation type="submission" date="2017-03" db="EMBL/GenBank/DDBJ databases">
        <title>Genome of the blue death feigning beetle - Asbolus verrucosus.</title>
        <authorList>
            <person name="Rider S.D."/>
        </authorList>
    </citation>
    <scope>NUCLEOTIDE SEQUENCE [LARGE SCALE GENOMIC DNA]</scope>
    <source>
        <strain evidence="12">Butters</strain>
        <tissue evidence="12">Head and leg muscle</tissue>
    </source>
</reference>
<dbReference type="GO" id="GO:0005484">
    <property type="term" value="F:SNAP receptor activity"/>
    <property type="evidence" value="ECO:0007669"/>
    <property type="project" value="TreeGrafter"/>
</dbReference>
<dbReference type="SMART" id="SM00397">
    <property type="entry name" value="t_SNARE"/>
    <property type="match status" value="1"/>
</dbReference>
<evidence type="ECO:0000256" key="5">
    <source>
        <dbReference type="ARBA" id="ARBA00022927"/>
    </source>
</evidence>
<dbReference type="GO" id="GO:0048280">
    <property type="term" value="P:vesicle fusion with Golgi apparatus"/>
    <property type="evidence" value="ECO:0007669"/>
    <property type="project" value="TreeGrafter"/>
</dbReference>
<dbReference type="PANTHER" id="PTHR21230:SF89">
    <property type="entry name" value="VESICLE TRANSPORT THROUGH INTERACTION WITH T-SNARES HOMOLOG 1B"/>
    <property type="match status" value="1"/>
</dbReference>
<dbReference type="OrthoDB" id="430637at2759"/>
<evidence type="ECO:0000256" key="1">
    <source>
        <dbReference type="ARBA" id="ARBA00004211"/>
    </source>
</evidence>
<dbReference type="Proteomes" id="UP000292052">
    <property type="component" value="Unassembled WGS sequence"/>
</dbReference>
<comment type="similarity">
    <text evidence="2">Belongs to the VTI1 family.</text>
</comment>
<keyword evidence="7 9" id="KW-0175">Coiled coil</keyword>
<dbReference type="Pfam" id="PF01607">
    <property type="entry name" value="CBM_14"/>
    <property type="match status" value="1"/>
</dbReference>
<keyword evidence="5" id="KW-0653">Protein transport</keyword>
<protein>
    <submittedName>
        <fullName evidence="12">Vesicle transport through interaction with t-SNAREs-like 1B</fullName>
    </submittedName>
</protein>
<evidence type="ECO:0000256" key="6">
    <source>
        <dbReference type="ARBA" id="ARBA00022989"/>
    </source>
</evidence>
<feature type="coiled-coil region" evidence="9">
    <location>
        <begin position="140"/>
        <end position="177"/>
    </location>
</feature>